<dbReference type="SUPFAM" id="SSF51735">
    <property type="entry name" value="NAD(P)-binding Rossmann-fold domains"/>
    <property type="match status" value="1"/>
</dbReference>
<feature type="transmembrane region" description="Helical" evidence="10">
    <location>
        <begin position="162"/>
        <end position="184"/>
    </location>
</feature>
<dbReference type="RefSeq" id="XP_022671650.1">
    <property type="nucleotide sequence ID" value="XM_022815915.1"/>
</dbReference>
<dbReference type="InterPro" id="IPR057326">
    <property type="entry name" value="KR_dom"/>
</dbReference>
<keyword evidence="6" id="KW-0746">Sphingolipid metabolism</keyword>
<sequence>MFFIFVAGLLGGILLSAVILHKLDRKSLKEKHVLISGGSSGIGLELAKEAFRLGARVTLVARNENNLRMAAEAVAIDSDKVGYVSVDLSSNISAIKKAIAPAIRAQGDIDVLINCAGTAVARYIEETTEFMYRQMMDSNYHTAVNLTKACLSSLERRCVSQGSASIVFLSSMAGIMGVFGYSAYSPAKFAISGFAQTVIAEKQHLGLHVMVVFPPDTETPGFENENVGKPAETVAISRLAGIKKPDTVAKGIIEDLCKRRMMSSFGLDGQLICTAASGMWPVSSWLKLISEIALIAPGRLLGAYLHYIFIRVTAAERAKRGPGWYPR</sequence>
<evidence type="ECO:0000256" key="10">
    <source>
        <dbReference type="SAM" id="Phobius"/>
    </source>
</evidence>
<dbReference type="Gene3D" id="3.40.50.720">
    <property type="entry name" value="NAD(P)-binding Rossmann-like Domain"/>
    <property type="match status" value="1"/>
</dbReference>
<comment type="subcellular location">
    <subcellularLocation>
        <location evidence="1">Endoplasmic reticulum</location>
    </subcellularLocation>
</comment>
<keyword evidence="4" id="KW-0256">Endoplasmic reticulum</keyword>
<evidence type="ECO:0000256" key="9">
    <source>
        <dbReference type="ARBA" id="ARBA00026112"/>
    </source>
</evidence>
<dbReference type="InterPro" id="IPR036291">
    <property type="entry name" value="NAD(P)-bd_dom_sf"/>
</dbReference>
<dbReference type="InParanoid" id="A0A7M7L6R4"/>
<comment type="pathway">
    <text evidence="3">Sphingolipid metabolism.</text>
</comment>
<dbReference type="GO" id="GO:0006666">
    <property type="term" value="P:3-keto-sphinganine metabolic process"/>
    <property type="evidence" value="ECO:0007669"/>
    <property type="project" value="InterPro"/>
</dbReference>
<dbReference type="CDD" id="cd08939">
    <property type="entry name" value="KDSR-like_SDR_c"/>
    <property type="match status" value="1"/>
</dbReference>
<dbReference type="GeneID" id="111254746"/>
<accession>A0A7M7L6R4</accession>
<dbReference type="GO" id="GO:0047560">
    <property type="term" value="F:3-dehydrosphinganine reductase activity"/>
    <property type="evidence" value="ECO:0007669"/>
    <property type="project" value="UniProtKB-EC"/>
</dbReference>
<dbReference type="FunCoup" id="A0A7M7L6R4">
    <property type="interactions" value="876"/>
</dbReference>
<comment type="pathway">
    <text evidence="2">Lipid metabolism; sphingolipid metabolism.</text>
</comment>
<dbReference type="EnsemblMetazoa" id="XM_022815915">
    <property type="protein sequence ID" value="XP_022671650"/>
    <property type="gene ID" value="LOC111254746"/>
</dbReference>
<feature type="domain" description="Ketoreductase" evidence="11">
    <location>
        <begin position="31"/>
        <end position="216"/>
    </location>
</feature>
<keyword evidence="5" id="KW-0521">NADP</keyword>
<keyword evidence="8" id="KW-0443">Lipid metabolism</keyword>
<evidence type="ECO:0000256" key="7">
    <source>
        <dbReference type="ARBA" id="ARBA00023002"/>
    </source>
</evidence>
<dbReference type="PANTHER" id="PTHR43550:SF3">
    <property type="entry name" value="3-KETODIHYDROSPHINGOSINE REDUCTASE"/>
    <property type="match status" value="1"/>
</dbReference>
<evidence type="ECO:0000256" key="3">
    <source>
        <dbReference type="ARBA" id="ARBA00004991"/>
    </source>
</evidence>
<dbReference type="GO" id="GO:0005789">
    <property type="term" value="C:endoplasmic reticulum membrane"/>
    <property type="evidence" value="ECO:0007669"/>
    <property type="project" value="TreeGrafter"/>
</dbReference>
<evidence type="ECO:0000256" key="2">
    <source>
        <dbReference type="ARBA" id="ARBA00004760"/>
    </source>
</evidence>
<evidence type="ECO:0000256" key="5">
    <source>
        <dbReference type="ARBA" id="ARBA00022857"/>
    </source>
</evidence>
<dbReference type="KEGG" id="vde:111254746"/>
<dbReference type="InterPro" id="IPR045022">
    <property type="entry name" value="KDSR-like"/>
</dbReference>
<feature type="transmembrane region" description="Helical" evidence="10">
    <location>
        <begin position="288"/>
        <end position="310"/>
    </location>
</feature>
<dbReference type="OMA" id="ICGVFEE"/>
<evidence type="ECO:0000256" key="8">
    <source>
        <dbReference type="ARBA" id="ARBA00023098"/>
    </source>
</evidence>
<dbReference type="Pfam" id="PF00106">
    <property type="entry name" value="adh_short"/>
    <property type="match status" value="1"/>
</dbReference>
<keyword evidence="10" id="KW-0812">Transmembrane</keyword>
<proteinExistence type="predicted"/>
<keyword evidence="10" id="KW-0472">Membrane</keyword>
<dbReference type="SMART" id="SM00822">
    <property type="entry name" value="PKS_KR"/>
    <property type="match status" value="1"/>
</dbReference>
<dbReference type="OrthoDB" id="37659at2759"/>
<protein>
    <recommendedName>
        <fullName evidence="9">3-dehydrosphinganine reductase</fullName>
        <ecNumber evidence="9">1.1.1.102</ecNumber>
    </recommendedName>
</protein>
<keyword evidence="7" id="KW-0560">Oxidoreductase</keyword>
<organism evidence="12 13">
    <name type="scientific">Varroa destructor</name>
    <name type="common">Honeybee mite</name>
    <dbReference type="NCBI Taxonomy" id="109461"/>
    <lineage>
        <taxon>Eukaryota</taxon>
        <taxon>Metazoa</taxon>
        <taxon>Ecdysozoa</taxon>
        <taxon>Arthropoda</taxon>
        <taxon>Chelicerata</taxon>
        <taxon>Arachnida</taxon>
        <taxon>Acari</taxon>
        <taxon>Parasitiformes</taxon>
        <taxon>Mesostigmata</taxon>
        <taxon>Gamasina</taxon>
        <taxon>Dermanyssoidea</taxon>
        <taxon>Varroidae</taxon>
        <taxon>Varroa</taxon>
    </lineage>
</organism>
<evidence type="ECO:0000256" key="4">
    <source>
        <dbReference type="ARBA" id="ARBA00022824"/>
    </source>
</evidence>
<evidence type="ECO:0000256" key="1">
    <source>
        <dbReference type="ARBA" id="ARBA00004240"/>
    </source>
</evidence>
<dbReference type="AlphaFoldDB" id="A0A7M7L6R4"/>
<dbReference type="Proteomes" id="UP000594260">
    <property type="component" value="Unplaced"/>
</dbReference>
<evidence type="ECO:0000259" key="11">
    <source>
        <dbReference type="SMART" id="SM00822"/>
    </source>
</evidence>
<name>A0A7M7L6R4_VARDE</name>
<dbReference type="PRINTS" id="PR00081">
    <property type="entry name" value="GDHRDH"/>
</dbReference>
<dbReference type="EC" id="1.1.1.102" evidence="9"/>
<reference evidence="12" key="1">
    <citation type="submission" date="2021-01" db="UniProtKB">
        <authorList>
            <consortium name="EnsemblMetazoa"/>
        </authorList>
    </citation>
    <scope>IDENTIFICATION</scope>
</reference>
<dbReference type="InterPro" id="IPR002347">
    <property type="entry name" value="SDR_fam"/>
</dbReference>
<evidence type="ECO:0000313" key="12">
    <source>
        <dbReference type="EnsemblMetazoa" id="XP_022671650"/>
    </source>
</evidence>
<dbReference type="PANTHER" id="PTHR43550">
    <property type="entry name" value="3-KETODIHYDROSPHINGOSINE REDUCTASE"/>
    <property type="match status" value="1"/>
</dbReference>
<dbReference type="GO" id="GO:0030148">
    <property type="term" value="P:sphingolipid biosynthetic process"/>
    <property type="evidence" value="ECO:0007669"/>
    <property type="project" value="InterPro"/>
</dbReference>
<evidence type="ECO:0000256" key="6">
    <source>
        <dbReference type="ARBA" id="ARBA00022919"/>
    </source>
</evidence>
<evidence type="ECO:0000313" key="13">
    <source>
        <dbReference type="Proteomes" id="UP000594260"/>
    </source>
</evidence>
<keyword evidence="10" id="KW-1133">Transmembrane helix</keyword>
<keyword evidence="13" id="KW-1185">Reference proteome</keyword>